<evidence type="ECO:0000313" key="3">
    <source>
        <dbReference type="Proteomes" id="UP001328107"/>
    </source>
</evidence>
<dbReference type="Proteomes" id="UP001328107">
    <property type="component" value="Unassembled WGS sequence"/>
</dbReference>
<gene>
    <name evidence="2" type="ORF">PMAYCL1PPCAC_14628</name>
</gene>
<comment type="caution">
    <text evidence="2">The sequence shown here is derived from an EMBL/GenBank/DDBJ whole genome shotgun (WGS) entry which is preliminary data.</text>
</comment>
<keyword evidence="3" id="KW-1185">Reference proteome</keyword>
<dbReference type="EMBL" id="BTRK01000003">
    <property type="protein sequence ID" value="GMR44433.1"/>
    <property type="molecule type" value="Genomic_DNA"/>
</dbReference>
<feature type="non-terminal residue" evidence="2">
    <location>
        <position position="1"/>
    </location>
</feature>
<proteinExistence type="predicted"/>
<feature type="coiled-coil region" evidence="1">
    <location>
        <begin position="38"/>
        <end position="112"/>
    </location>
</feature>
<accession>A0AAN5CAP9</accession>
<sequence length="147" mass="17302">FQKKPVNVVTPHQISQPLHQTQDIGNIVEKHRHANFQLNELRQREEAAQLELLQLREQRAALERAAELARKNVLEFEEMKRKRAAEQRALAINQLAKEKADLAMRRDEMEKEIVFTNVTVESSILFIERFSVKSSGSRLRKHYLQQY</sequence>
<evidence type="ECO:0000256" key="1">
    <source>
        <dbReference type="SAM" id="Coils"/>
    </source>
</evidence>
<organism evidence="2 3">
    <name type="scientific">Pristionchus mayeri</name>
    <dbReference type="NCBI Taxonomy" id="1317129"/>
    <lineage>
        <taxon>Eukaryota</taxon>
        <taxon>Metazoa</taxon>
        <taxon>Ecdysozoa</taxon>
        <taxon>Nematoda</taxon>
        <taxon>Chromadorea</taxon>
        <taxon>Rhabditida</taxon>
        <taxon>Rhabditina</taxon>
        <taxon>Diplogasteromorpha</taxon>
        <taxon>Diplogasteroidea</taxon>
        <taxon>Neodiplogasteridae</taxon>
        <taxon>Pristionchus</taxon>
    </lineage>
</organism>
<dbReference type="AlphaFoldDB" id="A0AAN5CAP9"/>
<protein>
    <submittedName>
        <fullName evidence="2">Uncharacterized protein</fullName>
    </submittedName>
</protein>
<name>A0AAN5CAP9_9BILA</name>
<reference evidence="3" key="1">
    <citation type="submission" date="2022-10" db="EMBL/GenBank/DDBJ databases">
        <title>Genome assembly of Pristionchus species.</title>
        <authorList>
            <person name="Yoshida K."/>
            <person name="Sommer R.J."/>
        </authorList>
    </citation>
    <scope>NUCLEOTIDE SEQUENCE [LARGE SCALE GENOMIC DNA]</scope>
    <source>
        <strain evidence="3">RS5460</strain>
    </source>
</reference>
<evidence type="ECO:0000313" key="2">
    <source>
        <dbReference type="EMBL" id="GMR44433.1"/>
    </source>
</evidence>
<keyword evidence="1" id="KW-0175">Coiled coil</keyword>